<dbReference type="Proteomes" id="UP001295684">
    <property type="component" value="Unassembled WGS sequence"/>
</dbReference>
<dbReference type="Pfam" id="PF03847">
    <property type="entry name" value="TFIID_20kDa"/>
    <property type="match status" value="1"/>
</dbReference>
<protein>
    <recommendedName>
        <fullName evidence="1">Transcription initiation factor TFIID subunit 12 domain-containing protein</fullName>
    </recommendedName>
</protein>
<dbReference type="SUPFAM" id="SSF47113">
    <property type="entry name" value="Histone-fold"/>
    <property type="match status" value="1"/>
</dbReference>
<comment type="caution">
    <text evidence="2">The sequence shown here is derived from an EMBL/GenBank/DDBJ whole genome shotgun (WGS) entry which is preliminary data.</text>
</comment>
<dbReference type="AlphaFoldDB" id="A0AAD1Y1R7"/>
<dbReference type="InterPro" id="IPR009072">
    <property type="entry name" value="Histone-fold"/>
</dbReference>
<evidence type="ECO:0000313" key="2">
    <source>
        <dbReference type="EMBL" id="CAI2383636.1"/>
    </source>
</evidence>
<evidence type="ECO:0000259" key="1">
    <source>
        <dbReference type="Pfam" id="PF03847"/>
    </source>
</evidence>
<proteinExistence type="predicted"/>
<feature type="domain" description="Transcription initiation factor TFIID subunit 12" evidence="1">
    <location>
        <begin position="44"/>
        <end position="89"/>
    </location>
</feature>
<accession>A0AAD1Y1R7</accession>
<dbReference type="GO" id="GO:0006352">
    <property type="term" value="P:DNA-templated transcription initiation"/>
    <property type="evidence" value="ECO:0007669"/>
    <property type="project" value="InterPro"/>
</dbReference>
<gene>
    <name evidence="2" type="ORF">ECRASSUSDP1_LOCUS25141</name>
</gene>
<reference evidence="2" key="1">
    <citation type="submission" date="2023-07" db="EMBL/GenBank/DDBJ databases">
        <authorList>
            <consortium name="AG Swart"/>
            <person name="Singh M."/>
            <person name="Singh A."/>
            <person name="Seah K."/>
            <person name="Emmerich C."/>
        </authorList>
    </citation>
    <scope>NUCLEOTIDE SEQUENCE</scope>
    <source>
        <strain evidence="2">DP1</strain>
    </source>
</reference>
<organism evidence="2 3">
    <name type="scientific">Euplotes crassus</name>
    <dbReference type="NCBI Taxonomy" id="5936"/>
    <lineage>
        <taxon>Eukaryota</taxon>
        <taxon>Sar</taxon>
        <taxon>Alveolata</taxon>
        <taxon>Ciliophora</taxon>
        <taxon>Intramacronucleata</taxon>
        <taxon>Spirotrichea</taxon>
        <taxon>Hypotrichia</taxon>
        <taxon>Euplotida</taxon>
        <taxon>Euplotidae</taxon>
        <taxon>Moneuplotes</taxon>
    </lineage>
</organism>
<name>A0AAD1Y1R7_EUPCR</name>
<dbReference type="InterPro" id="IPR003228">
    <property type="entry name" value="TFIID_TAF12_dom"/>
</dbReference>
<keyword evidence="3" id="KW-1185">Reference proteome</keyword>
<dbReference type="GO" id="GO:0046982">
    <property type="term" value="F:protein heterodimerization activity"/>
    <property type="evidence" value="ECO:0007669"/>
    <property type="project" value="InterPro"/>
</dbReference>
<dbReference type="EMBL" id="CAMPGE010025925">
    <property type="protein sequence ID" value="CAI2383636.1"/>
    <property type="molecule type" value="Genomic_DNA"/>
</dbReference>
<dbReference type="Gene3D" id="1.10.20.10">
    <property type="entry name" value="Histone, subunit A"/>
    <property type="match status" value="1"/>
</dbReference>
<dbReference type="GO" id="GO:0005669">
    <property type="term" value="C:transcription factor TFIID complex"/>
    <property type="evidence" value="ECO:0007669"/>
    <property type="project" value="InterPro"/>
</dbReference>
<evidence type="ECO:0000313" key="3">
    <source>
        <dbReference type="Proteomes" id="UP001295684"/>
    </source>
</evidence>
<sequence length="113" mass="13026">MAEVPQEKKKEVSAEPLLPVINEKGVRELLDPKNPIEEPSIRYNMDTDVCNFLIQMGEDYLEALMEMACKLTKRRDAEKIEVEDLILALRMLQPCDQKSEPSKTFADYPDPKE</sequence>